<evidence type="ECO:0000256" key="10">
    <source>
        <dbReference type="ARBA" id="ARBA00022573"/>
    </source>
</evidence>
<dbReference type="Pfam" id="PF02283">
    <property type="entry name" value="CobU"/>
    <property type="match status" value="1"/>
</dbReference>
<dbReference type="CDD" id="cd00544">
    <property type="entry name" value="CobU"/>
    <property type="match status" value="1"/>
</dbReference>
<comment type="caution">
    <text evidence="20">The sequence shown here is derived from an EMBL/GenBank/DDBJ whole genome shotgun (WGS) entry which is preliminary data.</text>
</comment>
<evidence type="ECO:0000256" key="19">
    <source>
        <dbReference type="PIRSR" id="PIRSR006135-2"/>
    </source>
</evidence>
<accession>A0AAP7DJQ3</accession>
<evidence type="ECO:0000256" key="5">
    <source>
        <dbReference type="ARBA" id="ARBA00004692"/>
    </source>
</evidence>
<dbReference type="NCBIfam" id="NF004469">
    <property type="entry name" value="PRK05800.1"/>
    <property type="match status" value="1"/>
</dbReference>
<feature type="binding site" evidence="19">
    <location>
        <begin position="9"/>
        <end position="16"/>
    </location>
    <ligand>
        <name>GTP</name>
        <dbReference type="ChEBI" id="CHEBI:37565"/>
    </ligand>
</feature>
<evidence type="ECO:0000256" key="14">
    <source>
        <dbReference type="ARBA" id="ARBA00022840"/>
    </source>
</evidence>
<evidence type="ECO:0000313" key="21">
    <source>
        <dbReference type="Proteomes" id="UP000552038"/>
    </source>
</evidence>
<dbReference type="GO" id="GO:0009236">
    <property type="term" value="P:cobalamin biosynthetic process"/>
    <property type="evidence" value="ECO:0007669"/>
    <property type="project" value="UniProtKB-KW"/>
</dbReference>
<comment type="pathway">
    <text evidence="6">Cofactor biosynthesis; adenosylcobalamin biosynthesis; adenosylcobalamin from cob(II)yrinate a,c-diamide: step 5/7.</text>
</comment>
<evidence type="ECO:0000256" key="8">
    <source>
        <dbReference type="ARBA" id="ARBA00012016"/>
    </source>
</evidence>
<comment type="catalytic activity">
    <reaction evidence="3">
        <text>adenosylcob(III)inamide + GTP = adenosylcob(III)inamide phosphate + GDP + H(+)</text>
        <dbReference type="Rhea" id="RHEA:15765"/>
        <dbReference type="ChEBI" id="CHEBI:2480"/>
        <dbReference type="ChEBI" id="CHEBI:15378"/>
        <dbReference type="ChEBI" id="CHEBI:37565"/>
        <dbReference type="ChEBI" id="CHEBI:58189"/>
        <dbReference type="ChEBI" id="CHEBI:58502"/>
        <dbReference type="EC" id="2.7.1.156"/>
    </reaction>
</comment>
<keyword evidence="13 20" id="KW-0418">Kinase</keyword>
<evidence type="ECO:0000256" key="1">
    <source>
        <dbReference type="ARBA" id="ARBA00000312"/>
    </source>
</evidence>
<dbReference type="AlphaFoldDB" id="A0AAP7DJQ3"/>
<dbReference type="RefSeq" id="WP_171417348.1">
    <property type="nucleotide sequence ID" value="NZ_JABFOR010000018.1"/>
</dbReference>
<dbReference type="PANTHER" id="PTHR34848:SF1">
    <property type="entry name" value="BIFUNCTIONAL ADENOSYLCOBALAMIN BIOSYNTHESIS PROTEIN COBU"/>
    <property type="match status" value="1"/>
</dbReference>
<evidence type="ECO:0000256" key="13">
    <source>
        <dbReference type="ARBA" id="ARBA00022777"/>
    </source>
</evidence>
<dbReference type="Proteomes" id="UP000552038">
    <property type="component" value="Unassembled WGS sequence"/>
</dbReference>
<keyword evidence="10" id="KW-0169">Cobalamin biosynthesis</keyword>
<dbReference type="GO" id="GO:0005524">
    <property type="term" value="F:ATP binding"/>
    <property type="evidence" value="ECO:0007669"/>
    <property type="project" value="UniProtKB-KW"/>
</dbReference>
<evidence type="ECO:0000256" key="6">
    <source>
        <dbReference type="ARBA" id="ARBA00005159"/>
    </source>
</evidence>
<evidence type="ECO:0000256" key="3">
    <source>
        <dbReference type="ARBA" id="ARBA00001522"/>
    </source>
</evidence>
<dbReference type="InterPro" id="IPR003203">
    <property type="entry name" value="CobU/CobP"/>
</dbReference>
<evidence type="ECO:0000256" key="9">
    <source>
        <dbReference type="ARBA" id="ARBA00012523"/>
    </source>
</evidence>
<keyword evidence="20" id="KW-0548">Nucleotidyltransferase</keyword>
<evidence type="ECO:0000256" key="7">
    <source>
        <dbReference type="ARBA" id="ARBA00007490"/>
    </source>
</evidence>
<evidence type="ECO:0000256" key="17">
    <source>
        <dbReference type="ARBA" id="ARBA00030571"/>
    </source>
</evidence>
<dbReference type="EMBL" id="JABFOR010000018">
    <property type="protein sequence ID" value="NOJ71874.1"/>
    <property type="molecule type" value="Genomic_DNA"/>
</dbReference>
<comment type="similarity">
    <text evidence="7">Belongs to the CobU/CobP family.</text>
</comment>
<feature type="binding site" evidence="19">
    <location>
        <begin position="52"/>
        <end position="55"/>
    </location>
    <ligand>
        <name>GTP</name>
        <dbReference type="ChEBI" id="CHEBI:37565"/>
    </ligand>
</feature>
<keyword evidence="14" id="KW-0067">ATP-binding</keyword>
<reference evidence="20 21" key="1">
    <citation type="submission" date="2020-05" db="EMBL/GenBank/DDBJ databases">
        <title>Whole genome sequencing and identification of novel metabolites from Paenibacillus alvei strain JR949.</title>
        <authorList>
            <person name="Rajendhran J."/>
            <person name="Sree Pranav P."/>
            <person name="Mahalakshmi B."/>
            <person name="Karthikeyan R."/>
        </authorList>
    </citation>
    <scope>NUCLEOTIDE SEQUENCE [LARGE SCALE GENOMIC DNA]</scope>
    <source>
        <strain evidence="20 21">JR949</strain>
    </source>
</reference>
<comment type="function">
    <text evidence="4">Catalyzes ATP-dependent phosphorylation of adenosylcobinamide and addition of GMP to adenosylcobinamide phosphate.</text>
</comment>
<sequence>MGKIVLVTGGARSGKSTFAEQLFMKLSPNGGTYAATAEAHDEEMMERIRLHRASREASGYGWGTVNQPLDLPTWLSQEEQPAVLVDCLTIWLSNELLRAEQEDEAHMEEQLESCIRSMQQVLHTIQEREGIVVMVTNEVGSGVVPAYKLGRIFRDAAGRLNQRMAALADEVYLVTAGIPIELKSRMVEL</sequence>
<dbReference type="InterPro" id="IPR027417">
    <property type="entry name" value="P-loop_NTPase"/>
</dbReference>
<evidence type="ECO:0000313" key="20">
    <source>
        <dbReference type="EMBL" id="NOJ71874.1"/>
    </source>
</evidence>
<feature type="active site" description="GMP-histidine intermediate" evidence="18">
    <location>
        <position position="51"/>
    </location>
</feature>
<dbReference type="GO" id="GO:0005525">
    <property type="term" value="F:GTP binding"/>
    <property type="evidence" value="ECO:0007669"/>
    <property type="project" value="UniProtKB-KW"/>
</dbReference>
<keyword evidence="15 19" id="KW-0342">GTP-binding</keyword>
<dbReference type="EC" id="2.7.7.62" evidence="9"/>
<keyword evidence="12 19" id="KW-0547">Nucleotide-binding</keyword>
<organism evidence="20 21">
    <name type="scientific">Paenibacillus alvei</name>
    <name type="common">Bacillus alvei</name>
    <dbReference type="NCBI Taxonomy" id="44250"/>
    <lineage>
        <taxon>Bacteria</taxon>
        <taxon>Bacillati</taxon>
        <taxon>Bacillota</taxon>
        <taxon>Bacilli</taxon>
        <taxon>Bacillales</taxon>
        <taxon>Paenibacillaceae</taxon>
        <taxon>Paenibacillus</taxon>
    </lineage>
</organism>
<evidence type="ECO:0000256" key="11">
    <source>
        <dbReference type="ARBA" id="ARBA00022679"/>
    </source>
</evidence>
<evidence type="ECO:0000256" key="16">
    <source>
        <dbReference type="ARBA" id="ARBA00029570"/>
    </source>
</evidence>
<evidence type="ECO:0000256" key="18">
    <source>
        <dbReference type="PIRSR" id="PIRSR006135-1"/>
    </source>
</evidence>
<comment type="pathway">
    <text evidence="5">Cofactor biosynthesis; adenosylcobalamin biosynthesis; adenosylcobalamin from cob(II)yrinate a,c-diamide: step 6/7.</text>
</comment>
<evidence type="ECO:0000256" key="12">
    <source>
        <dbReference type="ARBA" id="ARBA00022741"/>
    </source>
</evidence>
<dbReference type="EC" id="2.7.1.156" evidence="8"/>
<feature type="binding site" evidence="19">
    <location>
        <begin position="35"/>
        <end position="37"/>
    </location>
    <ligand>
        <name>GTP</name>
        <dbReference type="ChEBI" id="CHEBI:37565"/>
    </ligand>
</feature>
<dbReference type="PIRSF" id="PIRSF006135">
    <property type="entry name" value="CobU"/>
    <property type="match status" value="1"/>
</dbReference>
<dbReference type="GO" id="GO:0008820">
    <property type="term" value="F:cobinamide phosphate guanylyltransferase activity"/>
    <property type="evidence" value="ECO:0007669"/>
    <property type="project" value="UniProtKB-EC"/>
</dbReference>
<dbReference type="GO" id="GO:0043752">
    <property type="term" value="F:adenosylcobinamide kinase activity"/>
    <property type="evidence" value="ECO:0007669"/>
    <property type="project" value="UniProtKB-EC"/>
</dbReference>
<evidence type="ECO:0000256" key="2">
    <source>
        <dbReference type="ARBA" id="ARBA00000711"/>
    </source>
</evidence>
<keyword evidence="11 20" id="KW-0808">Transferase</keyword>
<dbReference type="Gene3D" id="3.40.50.300">
    <property type="entry name" value="P-loop containing nucleotide triphosphate hydrolases"/>
    <property type="match status" value="1"/>
</dbReference>
<feature type="binding site" evidence="19">
    <location>
        <position position="86"/>
    </location>
    <ligand>
        <name>GTP</name>
        <dbReference type="ChEBI" id="CHEBI:37565"/>
    </ligand>
</feature>
<evidence type="ECO:0000256" key="15">
    <source>
        <dbReference type="ARBA" id="ARBA00023134"/>
    </source>
</evidence>
<gene>
    <name evidence="20" type="primary">cobU</name>
    <name evidence="20" type="ORF">HMI46_15070</name>
</gene>
<comment type="catalytic activity">
    <reaction evidence="1">
        <text>adenosylcob(III)inamide + ATP = adenosylcob(III)inamide phosphate + ADP + H(+)</text>
        <dbReference type="Rhea" id="RHEA:15769"/>
        <dbReference type="ChEBI" id="CHEBI:2480"/>
        <dbReference type="ChEBI" id="CHEBI:15378"/>
        <dbReference type="ChEBI" id="CHEBI:30616"/>
        <dbReference type="ChEBI" id="CHEBI:58502"/>
        <dbReference type="ChEBI" id="CHEBI:456216"/>
        <dbReference type="EC" id="2.7.1.156"/>
    </reaction>
</comment>
<dbReference type="SUPFAM" id="SSF52540">
    <property type="entry name" value="P-loop containing nucleoside triphosphate hydrolases"/>
    <property type="match status" value="1"/>
</dbReference>
<evidence type="ECO:0000256" key="4">
    <source>
        <dbReference type="ARBA" id="ARBA00003889"/>
    </source>
</evidence>
<proteinExistence type="inferred from homology"/>
<protein>
    <recommendedName>
        <fullName evidence="16">Adenosylcobinamide kinase</fullName>
        <ecNumber evidence="8">2.7.1.156</ecNumber>
        <ecNumber evidence="9">2.7.7.62</ecNumber>
    </recommendedName>
    <alternativeName>
        <fullName evidence="17">Adenosylcobinamide-phosphate guanylyltransferase</fullName>
    </alternativeName>
</protein>
<dbReference type="PANTHER" id="PTHR34848">
    <property type="match status" value="1"/>
</dbReference>
<comment type="catalytic activity">
    <reaction evidence="2">
        <text>adenosylcob(III)inamide phosphate + GTP + H(+) = adenosylcob(III)inamide-GDP + diphosphate</text>
        <dbReference type="Rhea" id="RHEA:22712"/>
        <dbReference type="ChEBI" id="CHEBI:15378"/>
        <dbReference type="ChEBI" id="CHEBI:33019"/>
        <dbReference type="ChEBI" id="CHEBI:37565"/>
        <dbReference type="ChEBI" id="CHEBI:58502"/>
        <dbReference type="ChEBI" id="CHEBI:60487"/>
        <dbReference type="EC" id="2.7.7.62"/>
    </reaction>
</comment>
<name>A0AAP7DJQ3_PAEAL</name>